<sequence length="74" mass="8466">MFARYAACILQIREASKPGLATNPSKRHRERLNSELEIVAELLPYEQNVISRLDKLSVLRLAVSYLQIKAHFQG</sequence>
<dbReference type="InterPro" id="IPR036638">
    <property type="entry name" value="HLH_DNA-bd_sf"/>
</dbReference>
<dbReference type="Proteomes" id="UP000271087">
    <property type="component" value="Unassembled WGS sequence"/>
</dbReference>
<dbReference type="InterPro" id="IPR011598">
    <property type="entry name" value="bHLH_dom"/>
</dbReference>
<comment type="subcellular location">
    <subcellularLocation>
        <location evidence="1">Nucleus</location>
    </subcellularLocation>
</comment>
<evidence type="ECO:0000313" key="7">
    <source>
        <dbReference type="EMBL" id="VDK65694.1"/>
    </source>
</evidence>
<evidence type="ECO:0000259" key="6">
    <source>
        <dbReference type="PROSITE" id="PS50888"/>
    </source>
</evidence>
<evidence type="ECO:0000256" key="1">
    <source>
        <dbReference type="ARBA" id="ARBA00004123"/>
    </source>
</evidence>
<dbReference type="GO" id="GO:0034751">
    <property type="term" value="C:aryl hydrocarbon receptor complex"/>
    <property type="evidence" value="ECO:0007669"/>
    <property type="project" value="TreeGrafter"/>
</dbReference>
<dbReference type="GO" id="GO:0006805">
    <property type="term" value="P:xenobiotic metabolic process"/>
    <property type="evidence" value="ECO:0007669"/>
    <property type="project" value="InterPro"/>
</dbReference>
<dbReference type="GO" id="GO:0000976">
    <property type="term" value="F:transcription cis-regulatory region binding"/>
    <property type="evidence" value="ECO:0007669"/>
    <property type="project" value="TreeGrafter"/>
</dbReference>
<feature type="domain" description="BHLH" evidence="6">
    <location>
        <begin position="16"/>
        <end position="69"/>
    </location>
</feature>
<dbReference type="AlphaFoldDB" id="A0A182E2G3"/>
<reference evidence="7 8" key="2">
    <citation type="submission" date="2018-08" db="EMBL/GenBank/DDBJ databases">
        <authorList>
            <person name="Laetsch R D."/>
            <person name="Stevens L."/>
            <person name="Kumar S."/>
            <person name="Blaxter L. M."/>
        </authorList>
    </citation>
    <scope>NUCLEOTIDE SEQUENCE [LARGE SCALE GENOMIC DNA]</scope>
</reference>
<dbReference type="Pfam" id="PF00010">
    <property type="entry name" value="HLH"/>
    <property type="match status" value="1"/>
</dbReference>
<dbReference type="SUPFAM" id="SSF47459">
    <property type="entry name" value="HLH, helix-loop-helix DNA-binding domain"/>
    <property type="match status" value="1"/>
</dbReference>
<dbReference type="PROSITE" id="PS50888">
    <property type="entry name" value="BHLH"/>
    <property type="match status" value="1"/>
</dbReference>
<evidence type="ECO:0000256" key="3">
    <source>
        <dbReference type="ARBA" id="ARBA00023125"/>
    </source>
</evidence>
<dbReference type="InterPro" id="IPR039091">
    <property type="entry name" value="AHR/AHRR"/>
</dbReference>
<organism evidence="9">
    <name type="scientific">Onchocerca ochengi</name>
    <name type="common">Filarial nematode worm</name>
    <dbReference type="NCBI Taxonomy" id="42157"/>
    <lineage>
        <taxon>Eukaryota</taxon>
        <taxon>Metazoa</taxon>
        <taxon>Ecdysozoa</taxon>
        <taxon>Nematoda</taxon>
        <taxon>Chromadorea</taxon>
        <taxon>Rhabditida</taxon>
        <taxon>Spirurina</taxon>
        <taxon>Spiruromorpha</taxon>
        <taxon>Filarioidea</taxon>
        <taxon>Onchocercidae</taxon>
        <taxon>Onchocerca</taxon>
    </lineage>
</organism>
<keyword evidence="8" id="KW-1185">Reference proteome</keyword>
<name>A0A182E2G3_ONCOC</name>
<evidence type="ECO:0000313" key="9">
    <source>
        <dbReference type="WBParaSite" id="nOo.2.0.1.t02163-RA"/>
    </source>
</evidence>
<dbReference type="FunFam" id="4.10.280.10:FF:000062">
    <property type="entry name" value="Neuronal PAS domain-containing protein 3"/>
    <property type="match status" value="1"/>
</dbReference>
<dbReference type="STRING" id="42157.A0A182E2G3"/>
<protein>
    <submittedName>
        <fullName evidence="9">BHLH domain-containing protein</fullName>
    </submittedName>
</protein>
<keyword evidence="3" id="KW-0238">DNA-binding</keyword>
<dbReference type="PANTHER" id="PTHR10649:SF12">
    <property type="entry name" value="SPINELESS, ISOFORM C"/>
    <property type="match status" value="1"/>
</dbReference>
<dbReference type="WBParaSite" id="nOo.2.0.1.t02163-RA">
    <property type="protein sequence ID" value="nOo.2.0.1.t02163-RA"/>
    <property type="gene ID" value="nOo.2.0.1.g02163"/>
</dbReference>
<evidence type="ECO:0000256" key="5">
    <source>
        <dbReference type="ARBA" id="ARBA00023242"/>
    </source>
</evidence>
<evidence type="ECO:0000256" key="4">
    <source>
        <dbReference type="ARBA" id="ARBA00023163"/>
    </source>
</evidence>
<dbReference type="EMBL" id="UYRW01000318">
    <property type="protein sequence ID" value="VDK65694.1"/>
    <property type="molecule type" value="Genomic_DNA"/>
</dbReference>
<dbReference type="GO" id="GO:0005634">
    <property type="term" value="C:nucleus"/>
    <property type="evidence" value="ECO:0007669"/>
    <property type="project" value="UniProtKB-SubCell"/>
</dbReference>
<dbReference type="PANTHER" id="PTHR10649">
    <property type="entry name" value="ARYL HYDROCARBON RECEPTOR"/>
    <property type="match status" value="1"/>
</dbReference>
<dbReference type="GO" id="GO:0004879">
    <property type="term" value="F:nuclear receptor activity"/>
    <property type="evidence" value="ECO:0007669"/>
    <property type="project" value="TreeGrafter"/>
</dbReference>
<evidence type="ECO:0000256" key="2">
    <source>
        <dbReference type="ARBA" id="ARBA00023015"/>
    </source>
</evidence>
<gene>
    <name evidence="7" type="ORF">NOO_LOCUS2163</name>
</gene>
<keyword evidence="2" id="KW-0805">Transcription regulation</keyword>
<dbReference type="GO" id="GO:0046983">
    <property type="term" value="F:protein dimerization activity"/>
    <property type="evidence" value="ECO:0007669"/>
    <property type="project" value="InterPro"/>
</dbReference>
<keyword evidence="4" id="KW-0804">Transcription</keyword>
<accession>A0A182E2G3</accession>
<reference evidence="9" key="1">
    <citation type="submission" date="2016-06" db="UniProtKB">
        <authorList>
            <consortium name="WormBaseParasite"/>
        </authorList>
    </citation>
    <scope>IDENTIFICATION</scope>
</reference>
<dbReference type="OrthoDB" id="7788762at2759"/>
<dbReference type="Gene3D" id="4.10.280.10">
    <property type="entry name" value="Helix-loop-helix DNA-binding domain"/>
    <property type="match status" value="1"/>
</dbReference>
<proteinExistence type="predicted"/>
<keyword evidence="5" id="KW-0539">Nucleus</keyword>
<evidence type="ECO:0000313" key="8">
    <source>
        <dbReference type="Proteomes" id="UP000271087"/>
    </source>
</evidence>